<dbReference type="OrthoDB" id="9809348at2"/>
<dbReference type="Gene3D" id="1.10.287.130">
    <property type="match status" value="1"/>
</dbReference>
<dbReference type="Gene3D" id="3.30.450.20">
    <property type="entry name" value="PAS domain"/>
    <property type="match status" value="3"/>
</dbReference>
<dbReference type="SMART" id="SM00448">
    <property type="entry name" value="REC"/>
    <property type="match status" value="1"/>
</dbReference>
<dbReference type="PANTHER" id="PTHR45339">
    <property type="entry name" value="HYBRID SIGNAL TRANSDUCTION HISTIDINE KINASE J"/>
    <property type="match status" value="1"/>
</dbReference>
<evidence type="ECO:0000313" key="15">
    <source>
        <dbReference type="EMBL" id="GAT33678.1"/>
    </source>
</evidence>
<dbReference type="SUPFAM" id="SSF55785">
    <property type="entry name" value="PYP-like sensor domain (PAS domain)"/>
    <property type="match status" value="3"/>
</dbReference>
<feature type="domain" description="PAC" evidence="14">
    <location>
        <begin position="346"/>
        <end position="398"/>
    </location>
</feature>
<dbReference type="SUPFAM" id="SSF55874">
    <property type="entry name" value="ATPase domain of HSP90 chaperone/DNA topoisomerase II/histidine kinase"/>
    <property type="match status" value="1"/>
</dbReference>
<dbReference type="EC" id="2.7.13.3" evidence="2"/>
<dbReference type="Gene3D" id="3.40.50.2300">
    <property type="match status" value="1"/>
</dbReference>
<organism evidence="15 16">
    <name type="scientific">Terrimicrobium sacchariphilum</name>
    <dbReference type="NCBI Taxonomy" id="690879"/>
    <lineage>
        <taxon>Bacteria</taxon>
        <taxon>Pseudomonadati</taxon>
        <taxon>Verrucomicrobiota</taxon>
        <taxon>Terrimicrobiia</taxon>
        <taxon>Terrimicrobiales</taxon>
        <taxon>Terrimicrobiaceae</taxon>
        <taxon>Terrimicrobium</taxon>
    </lineage>
</organism>
<feature type="modified residue" description="4-aspartylphosphate" evidence="9">
    <location>
        <position position="952"/>
    </location>
</feature>
<dbReference type="SMART" id="SM00388">
    <property type="entry name" value="HisKA"/>
    <property type="match status" value="1"/>
</dbReference>
<dbReference type="Pfam" id="PF08447">
    <property type="entry name" value="PAS_3"/>
    <property type="match status" value="1"/>
</dbReference>
<dbReference type="EMBL" id="BDCO01000002">
    <property type="protein sequence ID" value="GAT33678.1"/>
    <property type="molecule type" value="Genomic_DNA"/>
</dbReference>
<keyword evidence="10" id="KW-0812">Transmembrane</keyword>
<feature type="transmembrane region" description="Helical" evidence="10">
    <location>
        <begin position="30"/>
        <end position="48"/>
    </location>
</feature>
<dbReference type="PROSITE" id="PS50113">
    <property type="entry name" value="PAC"/>
    <property type="match status" value="2"/>
</dbReference>
<dbReference type="InterPro" id="IPR036890">
    <property type="entry name" value="HATPase_C_sf"/>
</dbReference>
<dbReference type="PRINTS" id="PR00344">
    <property type="entry name" value="BCTRLSENSOR"/>
</dbReference>
<dbReference type="Proteomes" id="UP000076023">
    <property type="component" value="Unassembled WGS sequence"/>
</dbReference>
<evidence type="ECO:0000256" key="10">
    <source>
        <dbReference type="SAM" id="Phobius"/>
    </source>
</evidence>
<evidence type="ECO:0000256" key="2">
    <source>
        <dbReference type="ARBA" id="ARBA00012438"/>
    </source>
</evidence>
<dbReference type="InterPro" id="IPR000700">
    <property type="entry name" value="PAS-assoc_C"/>
</dbReference>
<dbReference type="Pfam" id="PF00989">
    <property type="entry name" value="PAS"/>
    <property type="match status" value="1"/>
</dbReference>
<evidence type="ECO:0000259" key="12">
    <source>
        <dbReference type="PROSITE" id="PS50110"/>
    </source>
</evidence>
<dbReference type="STRING" id="690879.TSACC_22095"/>
<dbReference type="CDD" id="cd00082">
    <property type="entry name" value="HisKA"/>
    <property type="match status" value="1"/>
</dbReference>
<dbReference type="InterPro" id="IPR000014">
    <property type="entry name" value="PAS"/>
</dbReference>
<sequence>MCAYSPRVGSSSDHGKKHLFPRISIPVRDGILAGLAVFVIALSSLLLMDIEALRQQRITIKDSLERTARTAAGLVDGDAHEEMVQNGKVDPAAYEKLIAPLVKFHRRAPEIAYLYTLVEKDGQLYFVLDTATSAKALQFSRPMKPSGFLEPYSSFSPNEDAAEVQAVRKGQNFVSQKAFTDEYGTFLSALAPIRDSQGKVVASLGIDMSVADYESRLSDLKKTGFLSSVISALTGMLLGVLVWWHARQARRHEQAKWQATKEKADLEERDRRVIQSLGQIIYRHNFATDQRRDEILWEGETEVLLGYKPGEMPQKTEEWFGFLHPDDRAREVTAFMAAVKGKANSYDGEYRFRHADGHYLWLHDRCVILRDSAGAPLLVDGTLLNVTQRKVSDERFRTVFEASTDPHMLVARHKVIDCNQATVEMLGLETKADVLRQPLATHWPDLDETASWDTTVFRGLHRFESYKKHISGELIPVDVTNTHLTIAGEEIMLVVWHDLRKIKHAQRELAFSEKKYRELVEGLDQIVFQTNQNGHWMFLNPAWEENTGYRITNCLGRPIDPFIWPEDRERVLRAWNGGKPDTAPFRIVGSTGIEIWVEADWRQRYDSTGRQTGISGTLTNITARRKAEQEIIAAKEAAEAADRAKSEFLAVMSHEIRTPMNGVIGFAQLLGETTLTELQREYVETVKGCGDTLLRLLNDILDFSKMESSRVELEHRPFSIRQCASEVISLNLPTAIAKEIALSAQIDPKVPDQILGDSTRFRQVLLNLVGNAVKFTERGWVELRVTPAESAPPSDRPDHIKIEILDSGIGIDKDALARLFKPFSQADSSTTRRYGGTGLGLAISARVVELMGGKLTVMSEPGRGSCFSFTLPLKLTETPESEPVATPVARDAKTELAAHPSLKILVAEDNAINRKVISRMLLSLGYSATLVGDGFECLEACEREEYDLIFMDVQMPGLDGFETTARLRAAGKKTWISALTAAAMPDDRLKCQIAGMNDYLTKPYRKADLEASIARYIVARRPKADVSSVT</sequence>
<comment type="caution">
    <text evidence="15">The sequence shown here is derived from an EMBL/GenBank/DDBJ whole genome shotgun (WGS) entry which is preliminary data.</text>
</comment>
<evidence type="ECO:0000256" key="4">
    <source>
        <dbReference type="ARBA" id="ARBA00022679"/>
    </source>
</evidence>
<keyword evidence="8" id="KW-0902">Two-component regulatory system</keyword>
<accession>A0A146GAQ3</accession>
<keyword evidence="16" id="KW-1185">Reference proteome</keyword>
<dbReference type="GO" id="GO:0005524">
    <property type="term" value="F:ATP binding"/>
    <property type="evidence" value="ECO:0007669"/>
    <property type="project" value="UniProtKB-KW"/>
</dbReference>
<dbReference type="PROSITE" id="PS50112">
    <property type="entry name" value="PAS"/>
    <property type="match status" value="2"/>
</dbReference>
<dbReference type="FunFam" id="1.10.287.130:FF:000002">
    <property type="entry name" value="Two-component osmosensing histidine kinase"/>
    <property type="match status" value="1"/>
</dbReference>
<evidence type="ECO:0000259" key="11">
    <source>
        <dbReference type="PROSITE" id="PS50109"/>
    </source>
</evidence>
<reference evidence="16" key="1">
    <citation type="journal article" date="2017" name="Genome Announc.">
        <title>Draft Genome Sequence of Terrimicrobium sacchariphilum NM-5T, a Facultative Anaerobic Soil Bacterium of the Class Spartobacteria.</title>
        <authorList>
            <person name="Qiu Y.L."/>
            <person name="Tourlousse D.M."/>
            <person name="Matsuura N."/>
            <person name="Ohashi A."/>
            <person name="Sekiguchi Y."/>
        </authorList>
    </citation>
    <scope>NUCLEOTIDE SEQUENCE [LARGE SCALE GENOMIC DNA]</scope>
    <source>
        <strain evidence="16">NM-5</strain>
    </source>
</reference>
<dbReference type="InParanoid" id="A0A146GAQ3"/>
<dbReference type="Pfam" id="PF00512">
    <property type="entry name" value="HisKA"/>
    <property type="match status" value="1"/>
</dbReference>
<dbReference type="InterPro" id="IPR036097">
    <property type="entry name" value="HisK_dim/P_sf"/>
</dbReference>
<dbReference type="InterPro" id="IPR003594">
    <property type="entry name" value="HATPase_dom"/>
</dbReference>
<feature type="domain" description="PAS" evidence="13">
    <location>
        <begin position="286"/>
        <end position="342"/>
    </location>
</feature>
<dbReference type="CDD" id="cd16922">
    <property type="entry name" value="HATPase_EvgS-ArcB-TorS-like"/>
    <property type="match status" value="1"/>
</dbReference>
<dbReference type="InterPro" id="IPR004358">
    <property type="entry name" value="Sig_transdc_His_kin-like_C"/>
</dbReference>
<dbReference type="InterPro" id="IPR003661">
    <property type="entry name" value="HisK_dim/P_dom"/>
</dbReference>
<evidence type="ECO:0000313" key="16">
    <source>
        <dbReference type="Proteomes" id="UP000076023"/>
    </source>
</evidence>
<dbReference type="Pfam" id="PF02518">
    <property type="entry name" value="HATPase_c"/>
    <property type="match status" value="1"/>
</dbReference>
<feature type="domain" description="Histidine kinase" evidence="11">
    <location>
        <begin position="651"/>
        <end position="875"/>
    </location>
</feature>
<keyword evidence="4" id="KW-0808">Transferase</keyword>
<comment type="catalytic activity">
    <reaction evidence="1">
        <text>ATP + protein L-histidine = ADP + protein N-phospho-L-histidine.</text>
        <dbReference type="EC" id="2.7.13.3"/>
    </reaction>
</comment>
<evidence type="ECO:0000259" key="13">
    <source>
        <dbReference type="PROSITE" id="PS50112"/>
    </source>
</evidence>
<dbReference type="InterPro" id="IPR013767">
    <property type="entry name" value="PAS_fold"/>
</dbReference>
<dbReference type="SMART" id="SM00091">
    <property type="entry name" value="PAS"/>
    <property type="match status" value="3"/>
</dbReference>
<dbReference type="SMART" id="SM00387">
    <property type="entry name" value="HATPase_c"/>
    <property type="match status" value="1"/>
</dbReference>
<dbReference type="SUPFAM" id="SSF47384">
    <property type="entry name" value="Homodimeric domain of signal transducing histidine kinase"/>
    <property type="match status" value="1"/>
</dbReference>
<keyword evidence="5" id="KW-0547">Nucleotide-binding</keyword>
<keyword evidence="10" id="KW-1133">Transmembrane helix</keyword>
<dbReference type="SMART" id="SM00086">
    <property type="entry name" value="PAC"/>
    <property type="match status" value="2"/>
</dbReference>
<evidence type="ECO:0000256" key="7">
    <source>
        <dbReference type="ARBA" id="ARBA00022840"/>
    </source>
</evidence>
<feature type="domain" description="PAC" evidence="14">
    <location>
        <begin position="581"/>
        <end position="633"/>
    </location>
</feature>
<name>A0A146GAQ3_TERSA</name>
<dbReference type="Gene3D" id="3.30.565.10">
    <property type="entry name" value="Histidine kinase-like ATPase, C-terminal domain"/>
    <property type="match status" value="1"/>
</dbReference>
<evidence type="ECO:0000256" key="6">
    <source>
        <dbReference type="ARBA" id="ARBA00022777"/>
    </source>
</evidence>
<proteinExistence type="predicted"/>
<dbReference type="InterPro" id="IPR035965">
    <property type="entry name" value="PAS-like_dom_sf"/>
</dbReference>
<dbReference type="InterPro" id="IPR011006">
    <property type="entry name" value="CheY-like_superfamily"/>
</dbReference>
<dbReference type="InterPro" id="IPR013655">
    <property type="entry name" value="PAS_fold_3"/>
</dbReference>
<dbReference type="GO" id="GO:0000155">
    <property type="term" value="F:phosphorelay sensor kinase activity"/>
    <property type="evidence" value="ECO:0007669"/>
    <property type="project" value="InterPro"/>
</dbReference>
<evidence type="ECO:0000256" key="9">
    <source>
        <dbReference type="PROSITE-ProRule" id="PRU00169"/>
    </source>
</evidence>
<dbReference type="InterPro" id="IPR001789">
    <property type="entry name" value="Sig_transdc_resp-reg_receiver"/>
</dbReference>
<evidence type="ECO:0000259" key="14">
    <source>
        <dbReference type="PROSITE" id="PS50113"/>
    </source>
</evidence>
<dbReference type="Pfam" id="PF00072">
    <property type="entry name" value="Response_reg"/>
    <property type="match status" value="1"/>
</dbReference>
<dbReference type="CDD" id="cd00130">
    <property type="entry name" value="PAS"/>
    <property type="match status" value="2"/>
</dbReference>
<keyword evidence="10" id="KW-0472">Membrane</keyword>
<dbReference type="InterPro" id="IPR005467">
    <property type="entry name" value="His_kinase_dom"/>
</dbReference>
<evidence type="ECO:0000256" key="3">
    <source>
        <dbReference type="ARBA" id="ARBA00022553"/>
    </source>
</evidence>
<dbReference type="CDD" id="cd17546">
    <property type="entry name" value="REC_hyHK_CKI1_RcsC-like"/>
    <property type="match status" value="1"/>
</dbReference>
<dbReference type="Pfam" id="PF13188">
    <property type="entry name" value="PAS_8"/>
    <property type="match status" value="1"/>
</dbReference>
<keyword evidence="3 9" id="KW-0597">Phosphoprotein</keyword>
<feature type="domain" description="Response regulatory" evidence="12">
    <location>
        <begin position="903"/>
        <end position="1017"/>
    </location>
</feature>
<dbReference type="SUPFAM" id="SSF52172">
    <property type="entry name" value="CheY-like"/>
    <property type="match status" value="1"/>
</dbReference>
<dbReference type="RefSeq" id="WP_084400399.1">
    <property type="nucleotide sequence ID" value="NZ_BDCO01000002.1"/>
</dbReference>
<evidence type="ECO:0000256" key="8">
    <source>
        <dbReference type="ARBA" id="ARBA00023012"/>
    </source>
</evidence>
<evidence type="ECO:0000256" key="5">
    <source>
        <dbReference type="ARBA" id="ARBA00022741"/>
    </source>
</evidence>
<gene>
    <name evidence="15" type="ORF">TSACC_22095</name>
</gene>
<dbReference type="NCBIfam" id="TIGR00229">
    <property type="entry name" value="sensory_box"/>
    <property type="match status" value="3"/>
</dbReference>
<dbReference type="PROSITE" id="PS50110">
    <property type="entry name" value="RESPONSE_REGULATORY"/>
    <property type="match status" value="1"/>
</dbReference>
<feature type="domain" description="PAS" evidence="13">
    <location>
        <begin position="512"/>
        <end position="571"/>
    </location>
</feature>
<dbReference type="PANTHER" id="PTHR45339:SF1">
    <property type="entry name" value="HYBRID SIGNAL TRANSDUCTION HISTIDINE KINASE J"/>
    <property type="match status" value="1"/>
</dbReference>
<feature type="transmembrane region" description="Helical" evidence="10">
    <location>
        <begin position="225"/>
        <end position="246"/>
    </location>
</feature>
<protein>
    <recommendedName>
        <fullName evidence="2">histidine kinase</fullName>
        <ecNumber evidence="2">2.7.13.3</ecNumber>
    </recommendedName>
</protein>
<dbReference type="AlphaFoldDB" id="A0A146GAQ3"/>
<keyword evidence="6" id="KW-0418">Kinase</keyword>
<dbReference type="FunFam" id="3.30.565.10:FF:000078">
    <property type="entry name" value="Two-component sensor histidine kinase"/>
    <property type="match status" value="1"/>
</dbReference>
<dbReference type="PROSITE" id="PS50109">
    <property type="entry name" value="HIS_KIN"/>
    <property type="match status" value="1"/>
</dbReference>
<dbReference type="GO" id="GO:0006355">
    <property type="term" value="P:regulation of DNA-templated transcription"/>
    <property type="evidence" value="ECO:0007669"/>
    <property type="project" value="InterPro"/>
</dbReference>
<keyword evidence="7" id="KW-0067">ATP-binding</keyword>
<dbReference type="InterPro" id="IPR001610">
    <property type="entry name" value="PAC"/>
</dbReference>
<evidence type="ECO:0000256" key="1">
    <source>
        <dbReference type="ARBA" id="ARBA00000085"/>
    </source>
</evidence>